<dbReference type="PANTHER" id="PTHR43403">
    <property type="entry name" value="NAD-SPECIFIC GLUTAMATE DEHYDROGENASE"/>
    <property type="match status" value="1"/>
</dbReference>
<proteinExistence type="predicted"/>
<dbReference type="EMBL" id="JBIMSP010000084">
    <property type="protein sequence ID" value="MFH5245583.1"/>
    <property type="molecule type" value="Genomic_DNA"/>
</dbReference>
<dbReference type="Proteomes" id="UP001609176">
    <property type="component" value="Unassembled WGS sequence"/>
</dbReference>
<feature type="domain" description="NAD-specific glutamate dehydrogenase C-terminal" evidence="2">
    <location>
        <begin position="778"/>
        <end position="1115"/>
    </location>
</feature>
<dbReference type="SUPFAM" id="SSF53223">
    <property type="entry name" value="Aminoacid dehydrogenase-like, N-terminal domain"/>
    <property type="match status" value="1"/>
</dbReference>
<dbReference type="Pfam" id="PF21078">
    <property type="entry name" value="GDH_HM3"/>
    <property type="match status" value="1"/>
</dbReference>
<evidence type="ECO:0000259" key="3">
    <source>
        <dbReference type="Pfam" id="PF21077"/>
    </source>
</evidence>
<dbReference type="Pfam" id="PF21074">
    <property type="entry name" value="GDH_C"/>
    <property type="match status" value="1"/>
</dbReference>
<evidence type="ECO:0000313" key="4">
    <source>
        <dbReference type="EMBL" id="MFH5207194.1"/>
    </source>
</evidence>
<dbReference type="InterPro" id="IPR028971">
    <property type="entry name" value="NAD-GDH_cat"/>
</dbReference>
<evidence type="ECO:0000313" key="8">
    <source>
        <dbReference type="Proteomes" id="UP001609176"/>
    </source>
</evidence>
<gene>
    <name evidence="6" type="ORF">ACHIPV_27455</name>
    <name evidence="4" type="ORF">ACHIPZ_03025</name>
    <name evidence="5" type="ORF">ACHIRB_13835</name>
</gene>
<evidence type="ECO:0000313" key="5">
    <source>
        <dbReference type="EMBL" id="MFH5229638.1"/>
    </source>
</evidence>
<dbReference type="InterPro" id="IPR046346">
    <property type="entry name" value="Aminoacid_DH-like_N_sf"/>
</dbReference>
<dbReference type="RefSeq" id="WP_395112620.1">
    <property type="nucleotide sequence ID" value="NZ_JBIMSN010000058.1"/>
</dbReference>
<accession>A0ABW7JKN6</accession>
<dbReference type="Pfam" id="PF05088">
    <property type="entry name" value="Bac_GDH_CD"/>
    <property type="match status" value="1"/>
</dbReference>
<name>A0ABW7JKN6_9NOCA</name>
<dbReference type="InterPro" id="IPR007780">
    <property type="entry name" value="NAD_Glu_DH_bac"/>
</dbReference>
<dbReference type="InterPro" id="IPR049056">
    <property type="entry name" value="NAD_Glu_DH_HM3"/>
</dbReference>
<dbReference type="PANTHER" id="PTHR43403:SF1">
    <property type="entry name" value="NAD-SPECIFIC GLUTAMATE DEHYDROGENASE"/>
    <property type="match status" value="1"/>
</dbReference>
<dbReference type="SUPFAM" id="SSF51735">
    <property type="entry name" value="NAD(P)-binding Rossmann-fold domains"/>
    <property type="match status" value="1"/>
</dbReference>
<evidence type="ECO:0000259" key="2">
    <source>
        <dbReference type="Pfam" id="PF21074"/>
    </source>
</evidence>
<organism evidence="4 7">
    <name type="scientific">Antrihabitans spumae</name>
    <dbReference type="NCBI Taxonomy" id="3373370"/>
    <lineage>
        <taxon>Bacteria</taxon>
        <taxon>Bacillati</taxon>
        <taxon>Actinomycetota</taxon>
        <taxon>Actinomycetes</taxon>
        <taxon>Mycobacteriales</taxon>
        <taxon>Nocardiaceae</taxon>
        <taxon>Antrihabitans</taxon>
    </lineage>
</organism>
<protein>
    <submittedName>
        <fullName evidence="4">NAD-glutamate dehydrogenase domain-containing protein</fullName>
    </submittedName>
</protein>
<dbReference type="Proteomes" id="UP001609219">
    <property type="component" value="Unassembled WGS sequence"/>
</dbReference>
<dbReference type="Gene3D" id="3.40.50.10860">
    <property type="entry name" value="Leucine Dehydrogenase, chain A, domain 1"/>
    <property type="match status" value="1"/>
</dbReference>
<evidence type="ECO:0000313" key="9">
    <source>
        <dbReference type="Proteomes" id="UP001609219"/>
    </source>
</evidence>
<dbReference type="EMBL" id="JBIMSN010000058">
    <property type="protein sequence ID" value="MFH5229638.1"/>
    <property type="molecule type" value="Genomic_DNA"/>
</dbReference>
<sequence>MTDQTYIDEARIHQWANTVRELAESVPSDALDDYLRRIPASLVDDCVPEIAAADIVAIHGLERGSISVHIGSESLDGQTGQPTHHVRIRTIDSAAPLHRVLPILHSMGIDAVDERPYLLNARAGYAARIYDLTVTMPPALLGSTNLTDRIADAFHAAWFGQLDIDSFNKLILTAQLEWRQVTIIRAYAAYLRQAGLPYTRTHMQTVLAAHPDAAKALVRLFETRLDPKNAATAGQIDAVDDAAARIIETVSGLDADRILRSLLTTIRATTRTNMYSAPRPRKALSIKLDAESIDFLPKPRPRVEAFVFGSDVHGVHMRFDAIARGGIRYSDRPDDYRTEILGLVKAQSVKNAVIVPAGAKGGFVVTHSDPTPQQVRQCYREFIASLLDLTDNLDIGGGAVIPAAGVVRRDQDDTYFVVAADKGTASFSDLANEVALERKYWLGDAFASGGTVGYDHKAMGITARGAWESVSRHFREIGIDTATDTFTVIGIGDMSGDVFGNGMLLSDKIALKAAFDHRHVFIDPNPDPARSFAERRRLFELSRSSWADYDHSIMSEGALIVPRNAKAVHLTPQVREALALDSPTSRLSAQDLVRAVLAAPADLLWNGGIGTYIKSSTESNLDCGDEANDGVRIDAPRVRAAVIGEGGNLGITQRGRIEFARAGGHINTDALDNAGGVDCSDHEVNIKIALAPARYAELLTDAERAEFLSSMTDDVSAAVLAQNKRQNDLMGSNRHTAESMVGFHARLVEQLEVDGIVDRDVDNLPTATEFADMAVAGIGLSSPELAQLTAQAKNGLRRPLLDSTVPDEPPAIERLLEYFPSRLTRRFGDAVAVHPLRREIATSALINTMVEYGGITFVSRLRDDTATTIADCARAFEIVTKTFGLESIFAATHDPGVPAEGANALVGQTQRLLDRASRWLLTKRPLPLNVADDVARYRENIRTFGPHVRRWLRDDELDAVRSRTRALVTHGAPEGDAARVADLLHVYCFLDITDLATSLDQTFPAIAELYFAVSAHLDINTHLTSVSGLDRRDRWHSLARLSLREDLYASLRAITADIAKNTSPRGSTQERLVEWEQANASMLESSRTLLAEATIGSSPRGDGLANLCVAARQIRMMCR</sequence>
<evidence type="ECO:0000313" key="7">
    <source>
        <dbReference type="Proteomes" id="UP001609175"/>
    </source>
</evidence>
<comment type="caution">
    <text evidence="4">The sequence shown here is derived from an EMBL/GenBank/DDBJ whole genome shotgun (WGS) entry which is preliminary data.</text>
</comment>
<dbReference type="EMBL" id="JBIMSO010000010">
    <property type="protein sequence ID" value="MFH5207194.1"/>
    <property type="molecule type" value="Genomic_DNA"/>
</dbReference>
<dbReference type="InterPro" id="IPR049064">
    <property type="entry name" value="NAD_Glu_DH_ACT3"/>
</dbReference>
<dbReference type="Pfam" id="PF21077">
    <property type="entry name" value="GDH_ACT3"/>
    <property type="match status" value="1"/>
</dbReference>
<keyword evidence="9" id="KW-1185">Reference proteome</keyword>
<feature type="domain" description="NAD-glutamate dehydrogenase catalytic" evidence="1">
    <location>
        <begin position="246"/>
        <end position="730"/>
    </location>
</feature>
<feature type="domain" description="NAD-glutamate dehydrogenase ACT3" evidence="3">
    <location>
        <begin position="84"/>
        <end position="139"/>
    </location>
</feature>
<dbReference type="Proteomes" id="UP001609175">
    <property type="component" value="Unassembled WGS sequence"/>
</dbReference>
<reference evidence="7 8" key="1">
    <citation type="submission" date="2024-10" db="EMBL/GenBank/DDBJ databases">
        <authorList>
            <person name="Riesco R."/>
        </authorList>
    </citation>
    <scope>NUCLEOTIDE SEQUENCE [LARGE SCALE GENOMIC DNA]</scope>
    <source>
        <strain evidence="6 8">NCIMB 15448</strain>
        <strain evidence="4 7">NCIMB 15449</strain>
        <strain evidence="5 9">NCIMB 15450</strain>
    </source>
</reference>
<dbReference type="InterPro" id="IPR036291">
    <property type="entry name" value="NAD(P)-bd_dom_sf"/>
</dbReference>
<dbReference type="Gene3D" id="3.40.50.720">
    <property type="entry name" value="NAD(P)-binding Rossmann-like Domain"/>
    <property type="match status" value="1"/>
</dbReference>
<evidence type="ECO:0000259" key="1">
    <source>
        <dbReference type="Pfam" id="PF05088"/>
    </source>
</evidence>
<dbReference type="InterPro" id="IPR048381">
    <property type="entry name" value="GDH_C"/>
</dbReference>
<evidence type="ECO:0000313" key="6">
    <source>
        <dbReference type="EMBL" id="MFH5245583.1"/>
    </source>
</evidence>